<keyword evidence="7" id="KW-0547">Nucleotide-binding</keyword>
<dbReference type="Gene3D" id="3.40.1390.10">
    <property type="entry name" value="MurE/MurF, N-terminal domain"/>
    <property type="match status" value="1"/>
</dbReference>
<evidence type="ECO:0000256" key="5">
    <source>
        <dbReference type="ARBA" id="ARBA00023306"/>
    </source>
</evidence>
<organism evidence="12 13">
    <name type="scientific">Candidatus Fonsibacter lacus</name>
    <dbReference type="NCBI Taxonomy" id="2576439"/>
    <lineage>
        <taxon>Bacteria</taxon>
        <taxon>Pseudomonadati</taxon>
        <taxon>Pseudomonadota</taxon>
        <taxon>Alphaproteobacteria</taxon>
        <taxon>Candidatus Pelagibacterales</taxon>
        <taxon>Candidatus Pelagibacterales incertae sedis</taxon>
        <taxon>Candidatus Fonsibacter</taxon>
    </lineage>
</organism>
<proteinExistence type="inferred from homology"/>
<dbReference type="InterPro" id="IPR013221">
    <property type="entry name" value="Mur_ligase_cen"/>
</dbReference>
<dbReference type="GO" id="GO:0005737">
    <property type="term" value="C:cytoplasm"/>
    <property type="evidence" value="ECO:0007669"/>
    <property type="project" value="UniProtKB-SubCell"/>
</dbReference>
<dbReference type="InterPro" id="IPR035911">
    <property type="entry name" value="MurE/MurF_N"/>
</dbReference>
<feature type="modified residue" description="N6-carboxylysine" evidence="7">
    <location>
        <position position="236"/>
    </location>
</feature>
<keyword evidence="3 7" id="KW-0133">Cell shape</keyword>
<feature type="binding site" evidence="7">
    <location>
        <position position="36"/>
    </location>
    <ligand>
        <name>UDP-N-acetyl-alpha-D-muramoyl-L-alanyl-D-glutamate</name>
        <dbReference type="ChEBI" id="CHEBI:83900"/>
    </ligand>
</feature>
<comment type="pathway">
    <text evidence="7 8">Cell wall biogenesis; peptidoglycan biosynthesis.</text>
</comment>
<evidence type="ECO:0000256" key="3">
    <source>
        <dbReference type="ARBA" id="ARBA00022960"/>
    </source>
</evidence>
<dbReference type="GO" id="GO:0008765">
    <property type="term" value="F:UDP-N-acetylmuramoylalanyl-D-glutamate-2,6-diaminopimelate ligase activity"/>
    <property type="evidence" value="ECO:0007669"/>
    <property type="project" value="UniProtKB-UniRule"/>
</dbReference>
<dbReference type="NCBIfam" id="TIGR01085">
    <property type="entry name" value="murE"/>
    <property type="match status" value="1"/>
</dbReference>
<keyword evidence="5 7" id="KW-0131">Cell cycle</keyword>
<dbReference type="AlphaFoldDB" id="A0A965LL06"/>
<dbReference type="HAMAP" id="MF_00208">
    <property type="entry name" value="MurE"/>
    <property type="match status" value="1"/>
</dbReference>
<evidence type="ECO:0000259" key="11">
    <source>
        <dbReference type="Pfam" id="PF08245"/>
    </source>
</evidence>
<comment type="caution">
    <text evidence="12">The sequence shown here is derived from an EMBL/GenBank/DDBJ whole genome shotgun (WGS) entry which is preliminary data.</text>
</comment>
<feature type="domain" description="Mur ligase central" evidence="11">
    <location>
        <begin position="125"/>
        <end position="327"/>
    </location>
</feature>
<keyword evidence="7 12" id="KW-0436">Ligase</keyword>
<feature type="domain" description="Mur ligase N-terminal catalytic" evidence="9">
    <location>
        <begin position="31"/>
        <end position="78"/>
    </location>
</feature>
<dbReference type="GO" id="GO:0071555">
    <property type="term" value="P:cell wall organization"/>
    <property type="evidence" value="ECO:0007669"/>
    <property type="project" value="UniProtKB-KW"/>
</dbReference>
<feature type="binding site" evidence="7">
    <location>
        <position position="471"/>
    </location>
    <ligand>
        <name>meso-2,6-diaminopimelate</name>
        <dbReference type="ChEBI" id="CHEBI:57791"/>
    </ligand>
</feature>
<dbReference type="InterPro" id="IPR036615">
    <property type="entry name" value="Mur_ligase_C_dom_sf"/>
</dbReference>
<keyword evidence="4 7" id="KW-0573">Peptidoglycan synthesis</keyword>
<dbReference type="PANTHER" id="PTHR23135">
    <property type="entry name" value="MUR LIGASE FAMILY MEMBER"/>
    <property type="match status" value="1"/>
</dbReference>
<evidence type="ECO:0000259" key="10">
    <source>
        <dbReference type="Pfam" id="PF02875"/>
    </source>
</evidence>
<reference evidence="12" key="1">
    <citation type="submission" date="2018-10" db="EMBL/GenBank/DDBJ databases">
        <title>Iterative Subtractive Binning of Freshwater Chronoseries Metagenomes Recovers Nearly Complete Genomes from over Four Hundred Novel Species.</title>
        <authorList>
            <person name="Rodriguez-R L.M."/>
            <person name="Tsementzi D."/>
            <person name="Luo C."/>
            <person name="Konstantinidis K.T."/>
        </authorList>
    </citation>
    <scope>NUCLEOTIDE SEQUENCE</scope>
    <source>
        <strain evidence="12">WB5_2A_028</strain>
    </source>
</reference>
<evidence type="ECO:0000256" key="4">
    <source>
        <dbReference type="ARBA" id="ARBA00022984"/>
    </source>
</evidence>
<dbReference type="Pfam" id="PF01225">
    <property type="entry name" value="Mur_ligase"/>
    <property type="match status" value="1"/>
</dbReference>
<feature type="binding site" evidence="7">
    <location>
        <begin position="169"/>
        <end position="170"/>
    </location>
    <ligand>
        <name>UDP-N-acetyl-alpha-D-muramoyl-L-alanyl-D-glutamate</name>
        <dbReference type="ChEBI" id="CHEBI:83900"/>
    </ligand>
</feature>
<dbReference type="InterPro" id="IPR036565">
    <property type="entry name" value="Mur-like_cat_sf"/>
</dbReference>
<dbReference type="EMBL" id="RFXN01000011">
    <property type="protein sequence ID" value="NBR93567.1"/>
    <property type="molecule type" value="Genomic_DNA"/>
</dbReference>
<comment type="caution">
    <text evidence="7">Lacks conserved residue(s) required for the propagation of feature annotation.</text>
</comment>
<evidence type="ECO:0000313" key="12">
    <source>
        <dbReference type="EMBL" id="NBR93567.1"/>
    </source>
</evidence>
<evidence type="ECO:0000256" key="8">
    <source>
        <dbReference type="RuleBase" id="RU004135"/>
    </source>
</evidence>
<comment type="catalytic activity">
    <reaction evidence="7">
        <text>UDP-N-acetyl-alpha-D-muramoyl-L-alanyl-D-glutamate + meso-2,6-diaminopimelate + ATP = UDP-N-acetyl-alpha-D-muramoyl-L-alanyl-gamma-D-glutamyl-meso-2,6-diaminopimelate + ADP + phosphate + H(+)</text>
        <dbReference type="Rhea" id="RHEA:23676"/>
        <dbReference type="ChEBI" id="CHEBI:15378"/>
        <dbReference type="ChEBI" id="CHEBI:30616"/>
        <dbReference type="ChEBI" id="CHEBI:43474"/>
        <dbReference type="ChEBI" id="CHEBI:57791"/>
        <dbReference type="ChEBI" id="CHEBI:83900"/>
        <dbReference type="ChEBI" id="CHEBI:83905"/>
        <dbReference type="ChEBI" id="CHEBI:456216"/>
        <dbReference type="EC" id="6.3.2.13"/>
    </reaction>
</comment>
<comment type="similarity">
    <text evidence="1 7">Belongs to the MurCDEF family. MurE subfamily.</text>
</comment>
<gene>
    <name evidence="7" type="primary">murE</name>
    <name evidence="12" type="ORF">EBT44_01735</name>
</gene>
<keyword evidence="7" id="KW-0067">ATP-binding</keyword>
<dbReference type="GO" id="GO:0009252">
    <property type="term" value="P:peptidoglycan biosynthetic process"/>
    <property type="evidence" value="ECO:0007669"/>
    <property type="project" value="UniProtKB-UniRule"/>
</dbReference>
<dbReference type="NCBIfam" id="NF001124">
    <property type="entry name" value="PRK00139.1-2"/>
    <property type="match status" value="1"/>
</dbReference>
<feature type="binding site" evidence="7">
    <location>
        <position position="475"/>
    </location>
    <ligand>
        <name>meso-2,6-diaminopimelate</name>
        <dbReference type="ChEBI" id="CHEBI:57791"/>
    </ligand>
</feature>
<feature type="binding site" evidence="7">
    <location>
        <position position="398"/>
    </location>
    <ligand>
        <name>meso-2,6-diaminopimelate</name>
        <dbReference type="ChEBI" id="CHEBI:57791"/>
    </ligand>
</feature>
<keyword evidence="7" id="KW-0963">Cytoplasm</keyword>
<protein>
    <recommendedName>
        <fullName evidence="7">UDP-N-acetylmuramoyl-L-alanyl-D-glutamate--2,6-diaminopimelate ligase</fullName>
        <ecNumber evidence="7">6.3.2.13</ecNumber>
    </recommendedName>
    <alternativeName>
        <fullName evidence="7">Meso-A2pm-adding enzyme</fullName>
    </alternativeName>
    <alternativeName>
        <fullName evidence="7">Meso-diaminopimelate-adding enzyme</fullName>
    </alternativeName>
    <alternativeName>
        <fullName evidence="7">UDP-MurNAc-L-Ala-D-Glu:meso-diaminopimelate ligase</fullName>
    </alternativeName>
    <alternativeName>
        <fullName evidence="7">UDP-MurNAc-tripeptide synthetase</fullName>
    </alternativeName>
    <alternativeName>
        <fullName evidence="7">UDP-N-acetylmuramyl-tripeptide synthetase</fullName>
    </alternativeName>
</protein>
<evidence type="ECO:0000256" key="7">
    <source>
        <dbReference type="HAMAP-Rule" id="MF_00208"/>
    </source>
</evidence>
<dbReference type="PANTHER" id="PTHR23135:SF4">
    <property type="entry name" value="UDP-N-ACETYLMURAMOYL-L-ALANYL-D-GLUTAMATE--2,6-DIAMINOPIMELATE LIGASE MURE HOMOLOG, CHLOROPLASTIC"/>
    <property type="match status" value="1"/>
</dbReference>
<accession>A0A965LL06</accession>
<evidence type="ECO:0000313" key="13">
    <source>
        <dbReference type="Proteomes" id="UP000740727"/>
    </source>
</evidence>
<evidence type="ECO:0000259" key="9">
    <source>
        <dbReference type="Pfam" id="PF01225"/>
    </source>
</evidence>
<dbReference type="EC" id="6.3.2.13" evidence="7"/>
<keyword evidence="7" id="KW-0460">Magnesium</keyword>
<dbReference type="SUPFAM" id="SSF53623">
    <property type="entry name" value="MurD-like peptide ligases, catalytic domain"/>
    <property type="match status" value="1"/>
</dbReference>
<comment type="function">
    <text evidence="7">Catalyzes the addition of meso-diaminopimelic acid to the nucleotide precursor UDP-N-acetylmuramoyl-L-alanyl-D-glutamate (UMAG) in the biosynthesis of bacterial cell-wall peptidoglycan.</text>
</comment>
<dbReference type="InterPro" id="IPR000713">
    <property type="entry name" value="Mur_ligase_N"/>
</dbReference>
<feature type="binding site" evidence="7">
    <location>
        <begin position="127"/>
        <end position="133"/>
    </location>
    <ligand>
        <name>ATP</name>
        <dbReference type="ChEBI" id="CHEBI:30616"/>
    </ligand>
</feature>
<keyword evidence="6 7" id="KW-0961">Cell wall biogenesis/degradation</keyword>
<dbReference type="InterPro" id="IPR005761">
    <property type="entry name" value="UDP-N-AcMur-Glu-dNH2Pim_ligase"/>
</dbReference>
<feature type="domain" description="Mur ligase C-terminal" evidence="10">
    <location>
        <begin position="349"/>
        <end position="473"/>
    </location>
</feature>
<dbReference type="Gene3D" id="3.40.1190.10">
    <property type="entry name" value="Mur-like, catalytic domain"/>
    <property type="match status" value="1"/>
</dbReference>
<dbReference type="GO" id="GO:0000287">
    <property type="term" value="F:magnesium ion binding"/>
    <property type="evidence" value="ECO:0007669"/>
    <property type="project" value="UniProtKB-UniRule"/>
</dbReference>
<feature type="binding site" evidence="7">
    <location>
        <position position="38"/>
    </location>
    <ligand>
        <name>UDP-N-acetyl-alpha-D-muramoyl-L-alanyl-D-glutamate</name>
        <dbReference type="ChEBI" id="CHEBI:83900"/>
    </ligand>
</feature>
<dbReference type="NCBIfam" id="NF001126">
    <property type="entry name" value="PRK00139.1-4"/>
    <property type="match status" value="1"/>
</dbReference>
<evidence type="ECO:0000256" key="1">
    <source>
        <dbReference type="ARBA" id="ARBA00005898"/>
    </source>
</evidence>
<feature type="binding site" evidence="7">
    <location>
        <position position="196"/>
    </location>
    <ligand>
        <name>UDP-N-acetyl-alpha-D-muramoyl-L-alanyl-D-glutamate</name>
        <dbReference type="ChEBI" id="CHEBI:83900"/>
    </ligand>
</feature>
<evidence type="ECO:0000256" key="6">
    <source>
        <dbReference type="ARBA" id="ARBA00023316"/>
    </source>
</evidence>
<keyword evidence="2 7" id="KW-0132">Cell division</keyword>
<dbReference type="SUPFAM" id="SSF53244">
    <property type="entry name" value="MurD-like peptide ligases, peptide-binding domain"/>
    <property type="match status" value="1"/>
</dbReference>
<dbReference type="SUPFAM" id="SSF63418">
    <property type="entry name" value="MurE/MurF N-terminal domain"/>
    <property type="match status" value="1"/>
</dbReference>
<dbReference type="InterPro" id="IPR004101">
    <property type="entry name" value="Mur_ligase_C"/>
</dbReference>
<dbReference type="Gene3D" id="3.90.190.20">
    <property type="entry name" value="Mur ligase, C-terminal domain"/>
    <property type="match status" value="1"/>
</dbReference>
<dbReference type="GO" id="GO:0051301">
    <property type="term" value="P:cell division"/>
    <property type="evidence" value="ECO:0007669"/>
    <property type="project" value="UniProtKB-KW"/>
</dbReference>
<sequence>MRDLLQYEYSRTLNQIADFLEVSHANENCLIHGLALNSQKIKSGDLFVALQGANTHGIAFLNQVGSAGAAAILTDEVGFEIWLADSSQKEQPLPILVTNNLRGALGPLSSWFYGAPSHNLRLYGVTGTNGKTTVAYLLNHIWQENKRESGLMGTVEVKVGEESFPSIRTTLEAPDLQALLATYSERHISNVVMEVSSHSLALHRVDGTRFAAVAFTNLSQDHLDFHGDMENYYRAKRRLFTLSFAESAIISTDTEWGARLYAEASIPAIDLSLSNQKAAWHLVDFPTTTQKGMHFSLRGPNGILLEVSTPLLGEYNAANAMMAIALAVDSGIDPLSAAAALANAQGAPGRLEKVAHPGGVQILIDYAHTPDAVTRVITAVRTHHSGRIIGVLGCGGDRDVSKRPLMGTALAQGCDLAIFTSDNPRSENELSIIRQMGPERFTNVRTEIDRHNAIELALELATPGDLVLILGKGHEAGQEIRGVLYPFDDREVTREIIGKLQ</sequence>
<dbReference type="Pfam" id="PF08245">
    <property type="entry name" value="Mur_ligase_M"/>
    <property type="match status" value="1"/>
</dbReference>
<dbReference type="GO" id="GO:0008360">
    <property type="term" value="P:regulation of cell shape"/>
    <property type="evidence" value="ECO:0007669"/>
    <property type="project" value="UniProtKB-KW"/>
</dbReference>
<comment type="PTM">
    <text evidence="7">Carboxylation is probably crucial for Mg(2+) binding and, consequently, for the gamma-phosphate positioning of ATP.</text>
</comment>
<evidence type="ECO:0000256" key="2">
    <source>
        <dbReference type="ARBA" id="ARBA00022618"/>
    </source>
</evidence>
<comment type="subcellular location">
    <subcellularLocation>
        <location evidence="7 8">Cytoplasm</location>
    </subcellularLocation>
</comment>
<feature type="binding site" evidence="7">
    <location>
        <begin position="422"/>
        <end position="425"/>
    </location>
    <ligand>
        <name>meso-2,6-diaminopimelate</name>
        <dbReference type="ChEBI" id="CHEBI:57791"/>
    </ligand>
</feature>
<dbReference type="Proteomes" id="UP000740727">
    <property type="component" value="Unassembled WGS sequence"/>
</dbReference>
<name>A0A965LL06_9PROT</name>
<dbReference type="Pfam" id="PF02875">
    <property type="entry name" value="Mur_ligase_C"/>
    <property type="match status" value="1"/>
</dbReference>
<feature type="short sequence motif" description="Meso-diaminopimelate recognition motif" evidence="7">
    <location>
        <begin position="422"/>
        <end position="425"/>
    </location>
</feature>
<feature type="binding site" evidence="7">
    <location>
        <position position="204"/>
    </location>
    <ligand>
        <name>UDP-N-acetyl-alpha-D-muramoyl-L-alanyl-D-glutamate</name>
        <dbReference type="ChEBI" id="CHEBI:83900"/>
    </ligand>
</feature>
<dbReference type="GO" id="GO:0005524">
    <property type="term" value="F:ATP binding"/>
    <property type="evidence" value="ECO:0007669"/>
    <property type="project" value="UniProtKB-UniRule"/>
</dbReference>
<comment type="cofactor">
    <cofactor evidence="7">
        <name>Mg(2+)</name>
        <dbReference type="ChEBI" id="CHEBI:18420"/>
    </cofactor>
</comment>